<protein>
    <submittedName>
        <fullName evidence="2">Roadblock/LC7 domain-containing protein</fullName>
    </submittedName>
</protein>
<dbReference type="Pfam" id="PF03259">
    <property type="entry name" value="Robl_LC7"/>
    <property type="match status" value="1"/>
</dbReference>
<dbReference type="PANTHER" id="PTHR36222">
    <property type="entry name" value="SERINE PROTEASE INHIBITOR RV3364C"/>
    <property type="match status" value="1"/>
</dbReference>
<dbReference type="EMBL" id="JBITMB010000020">
    <property type="protein sequence ID" value="MFI7445835.1"/>
    <property type="molecule type" value="Genomic_DNA"/>
</dbReference>
<evidence type="ECO:0000313" key="3">
    <source>
        <dbReference type="Proteomes" id="UP001612928"/>
    </source>
</evidence>
<reference evidence="2 3" key="1">
    <citation type="submission" date="2024-10" db="EMBL/GenBank/DDBJ databases">
        <title>The Natural Products Discovery Center: Release of the First 8490 Sequenced Strains for Exploring Actinobacteria Biosynthetic Diversity.</title>
        <authorList>
            <person name="Kalkreuter E."/>
            <person name="Kautsar S.A."/>
            <person name="Yang D."/>
            <person name="Bader C.D."/>
            <person name="Teijaro C.N."/>
            <person name="Fluegel L."/>
            <person name="Davis C.M."/>
            <person name="Simpson J.R."/>
            <person name="Lauterbach L."/>
            <person name="Steele A.D."/>
            <person name="Gui C."/>
            <person name="Meng S."/>
            <person name="Li G."/>
            <person name="Viehrig K."/>
            <person name="Ye F."/>
            <person name="Su P."/>
            <person name="Kiefer A.F."/>
            <person name="Nichols A."/>
            <person name="Cepeda A.J."/>
            <person name="Yan W."/>
            <person name="Fan B."/>
            <person name="Jiang Y."/>
            <person name="Adhikari A."/>
            <person name="Zheng C.-J."/>
            <person name="Schuster L."/>
            <person name="Cowan T.M."/>
            <person name="Smanski M.J."/>
            <person name="Chevrette M.G."/>
            <person name="De Carvalho L.P.S."/>
            <person name="Shen B."/>
        </authorList>
    </citation>
    <scope>NUCLEOTIDE SEQUENCE [LARGE SCALE GENOMIC DNA]</scope>
    <source>
        <strain evidence="2 3">NPDC049503</strain>
    </source>
</reference>
<gene>
    <name evidence="2" type="ORF">ACIBP5_38215</name>
</gene>
<dbReference type="Proteomes" id="UP001612928">
    <property type="component" value="Unassembled WGS sequence"/>
</dbReference>
<sequence length="130" mass="13541">MSDLDWLLNDLVERVSAVEHGIMLSSDGLCMASSKGLGRDDGEHLAAVAAGLQSLANGIGERLEAGAVQQTVVEFKSRFLIVTAAGQGSRLAVLCLQDADIGLVAYEMAMLVARVGTVITASPRSSDPGR</sequence>
<dbReference type="RefSeq" id="WP_397026341.1">
    <property type="nucleotide sequence ID" value="NZ_JBITMB010000020.1"/>
</dbReference>
<feature type="domain" description="Roadblock/LAMTOR2" evidence="1">
    <location>
        <begin position="5"/>
        <end position="95"/>
    </location>
</feature>
<evidence type="ECO:0000259" key="1">
    <source>
        <dbReference type="SMART" id="SM00960"/>
    </source>
</evidence>
<dbReference type="Gene3D" id="3.30.450.30">
    <property type="entry name" value="Dynein light chain 2a, cytoplasmic"/>
    <property type="match status" value="1"/>
</dbReference>
<dbReference type="InterPro" id="IPR004942">
    <property type="entry name" value="Roadblock/LAMTOR2_dom"/>
</dbReference>
<dbReference type="SUPFAM" id="SSF103196">
    <property type="entry name" value="Roadblock/LC7 domain"/>
    <property type="match status" value="1"/>
</dbReference>
<dbReference type="PANTHER" id="PTHR36222:SF1">
    <property type="entry name" value="SERINE PROTEASE INHIBITOR RV3364C"/>
    <property type="match status" value="1"/>
</dbReference>
<proteinExistence type="predicted"/>
<dbReference type="SMART" id="SM00960">
    <property type="entry name" value="Robl_LC7"/>
    <property type="match status" value="1"/>
</dbReference>
<name>A0ABW8AGB8_9ACTN</name>
<accession>A0ABW8AGB8</accession>
<organism evidence="2 3">
    <name type="scientific">Nonomuraea indica</name>
    <dbReference type="NCBI Taxonomy" id="1581193"/>
    <lineage>
        <taxon>Bacteria</taxon>
        <taxon>Bacillati</taxon>
        <taxon>Actinomycetota</taxon>
        <taxon>Actinomycetes</taxon>
        <taxon>Streptosporangiales</taxon>
        <taxon>Streptosporangiaceae</taxon>
        <taxon>Nonomuraea</taxon>
    </lineage>
</organism>
<comment type="caution">
    <text evidence="2">The sequence shown here is derived from an EMBL/GenBank/DDBJ whole genome shotgun (WGS) entry which is preliminary data.</text>
</comment>
<evidence type="ECO:0000313" key="2">
    <source>
        <dbReference type="EMBL" id="MFI7445835.1"/>
    </source>
</evidence>
<keyword evidence="3" id="KW-1185">Reference proteome</keyword>
<dbReference type="InterPro" id="IPR053141">
    <property type="entry name" value="Mycobact_SerProt_Inhib_Rv3364c"/>
</dbReference>